<organism evidence="4 5">
    <name type="scientific">Desmophyllum pertusum</name>
    <dbReference type="NCBI Taxonomy" id="174260"/>
    <lineage>
        <taxon>Eukaryota</taxon>
        <taxon>Metazoa</taxon>
        <taxon>Cnidaria</taxon>
        <taxon>Anthozoa</taxon>
        <taxon>Hexacorallia</taxon>
        <taxon>Scleractinia</taxon>
        <taxon>Caryophylliina</taxon>
        <taxon>Caryophylliidae</taxon>
        <taxon>Desmophyllum</taxon>
    </lineage>
</organism>
<evidence type="ECO:0000256" key="1">
    <source>
        <dbReference type="ARBA" id="ARBA00022737"/>
    </source>
</evidence>
<dbReference type="SMART" id="SM00209">
    <property type="entry name" value="TSP1"/>
    <property type="match status" value="2"/>
</dbReference>
<dbReference type="FunFam" id="2.20.100.10:FF:000001">
    <property type="entry name" value="semaphorin-5A isoform X1"/>
    <property type="match status" value="1"/>
</dbReference>
<evidence type="ECO:0000313" key="4">
    <source>
        <dbReference type="EMBL" id="KAJ7390498.1"/>
    </source>
</evidence>
<dbReference type="PANTHER" id="PTHR22906">
    <property type="entry name" value="PROPERDIN"/>
    <property type="match status" value="1"/>
</dbReference>
<sequence>MVPLQILTISLAVQLYLCESSIEANSQRPCWMCDVPHCKQCVASEWTPWNQCSSPCGMNGYQSRTRLVYRPPSCGEKSCRNLTAKEWRPCNRFCHNGGTPARWACTCPPLNYIGDCCETAILGWSMWGIWGQCSKSCGSGVQERMRVCVASPPFNSSVCGSVCPGPSLETRDCNTHLCTVKYDSLGCFRDGSPRSLPVLLKSFRNNIDWNNMTKVVHACAEIAHERGFSTFGIQFYGECWSGLGANKTYDKHGPSKNCWSGVGKKGSNYVYKIKV</sequence>
<gene>
    <name evidence="4" type="ORF">OS493_024530</name>
</gene>
<keyword evidence="1" id="KW-0677">Repeat</keyword>
<keyword evidence="3" id="KW-0732">Signal</keyword>
<feature type="signal peptide" evidence="3">
    <location>
        <begin position="1"/>
        <end position="18"/>
    </location>
</feature>
<keyword evidence="5" id="KW-1185">Reference proteome</keyword>
<dbReference type="OrthoDB" id="5945005at2759"/>
<comment type="caution">
    <text evidence="4">The sequence shown here is derived from an EMBL/GenBank/DDBJ whole genome shotgun (WGS) entry which is preliminary data.</text>
</comment>
<keyword evidence="2" id="KW-1015">Disulfide bond</keyword>
<evidence type="ECO:0000256" key="3">
    <source>
        <dbReference type="SAM" id="SignalP"/>
    </source>
</evidence>
<protein>
    <submittedName>
        <fullName evidence="4">Uncharacterized protein</fullName>
    </submittedName>
</protein>
<dbReference type="Proteomes" id="UP001163046">
    <property type="component" value="Unassembled WGS sequence"/>
</dbReference>
<feature type="chain" id="PRO_5040724371" evidence="3">
    <location>
        <begin position="19"/>
        <end position="275"/>
    </location>
</feature>
<evidence type="ECO:0000313" key="5">
    <source>
        <dbReference type="Proteomes" id="UP001163046"/>
    </source>
</evidence>
<dbReference type="Gene3D" id="2.20.100.10">
    <property type="entry name" value="Thrombospondin type-1 (TSP1) repeat"/>
    <property type="match status" value="2"/>
</dbReference>
<reference evidence="4" key="1">
    <citation type="submission" date="2023-01" db="EMBL/GenBank/DDBJ databases">
        <title>Genome assembly of the deep-sea coral Lophelia pertusa.</title>
        <authorList>
            <person name="Herrera S."/>
            <person name="Cordes E."/>
        </authorList>
    </citation>
    <scope>NUCLEOTIDE SEQUENCE</scope>
    <source>
        <strain evidence="4">USNM1676648</strain>
        <tissue evidence="4">Polyp</tissue>
    </source>
</reference>
<accession>A0A9W9ZZ23</accession>
<dbReference type="InterPro" id="IPR036383">
    <property type="entry name" value="TSP1_rpt_sf"/>
</dbReference>
<dbReference type="AlphaFoldDB" id="A0A9W9ZZ23"/>
<evidence type="ECO:0000256" key="2">
    <source>
        <dbReference type="ARBA" id="ARBA00023157"/>
    </source>
</evidence>
<name>A0A9W9ZZ23_9CNID</name>
<proteinExistence type="predicted"/>
<dbReference type="EMBL" id="MU825415">
    <property type="protein sequence ID" value="KAJ7390498.1"/>
    <property type="molecule type" value="Genomic_DNA"/>
</dbReference>
<dbReference type="InterPro" id="IPR000884">
    <property type="entry name" value="TSP1_rpt"/>
</dbReference>
<dbReference type="InterPro" id="IPR052065">
    <property type="entry name" value="Compl_asym_regulator"/>
</dbReference>
<dbReference type="Pfam" id="PF00090">
    <property type="entry name" value="TSP_1"/>
    <property type="match status" value="2"/>
</dbReference>
<dbReference type="PROSITE" id="PS50092">
    <property type="entry name" value="TSP1"/>
    <property type="match status" value="2"/>
</dbReference>
<dbReference type="SUPFAM" id="SSF82895">
    <property type="entry name" value="TSP-1 type 1 repeat"/>
    <property type="match status" value="2"/>
</dbReference>